<evidence type="ECO:0000256" key="5">
    <source>
        <dbReference type="ARBA" id="ARBA00023242"/>
    </source>
</evidence>
<dbReference type="InParanoid" id="A0A067MWG0"/>
<dbReference type="PANTHER" id="PTHR47338:SF29">
    <property type="entry name" value="ZN(2)-C6 FUNGAL-TYPE DOMAIN-CONTAINING PROTEIN"/>
    <property type="match status" value="1"/>
</dbReference>
<dbReference type="SMART" id="SM00066">
    <property type="entry name" value="GAL4"/>
    <property type="match status" value="1"/>
</dbReference>
<dbReference type="InterPro" id="IPR007219">
    <property type="entry name" value="XnlR_reg_dom"/>
</dbReference>
<keyword evidence="2" id="KW-0479">Metal-binding</keyword>
<dbReference type="CDD" id="cd00067">
    <property type="entry name" value="GAL4"/>
    <property type="match status" value="1"/>
</dbReference>
<keyword evidence="9" id="KW-1185">Reference proteome</keyword>
<evidence type="ECO:0000256" key="2">
    <source>
        <dbReference type="ARBA" id="ARBA00022723"/>
    </source>
</evidence>
<keyword evidence="3" id="KW-0805">Transcription regulation</keyword>
<dbReference type="InterPro" id="IPR036864">
    <property type="entry name" value="Zn2-C6_fun-type_DNA-bd_sf"/>
</dbReference>
<comment type="subcellular location">
    <subcellularLocation>
        <location evidence="1">Nucleus</location>
    </subcellularLocation>
</comment>
<dbReference type="PANTHER" id="PTHR47338">
    <property type="entry name" value="ZN(II)2CYS6 TRANSCRIPTION FACTOR (EUROFUNG)-RELATED"/>
    <property type="match status" value="1"/>
</dbReference>
<organism evidence="8 9">
    <name type="scientific">Botryobasidium botryosum (strain FD-172 SS1)</name>
    <dbReference type="NCBI Taxonomy" id="930990"/>
    <lineage>
        <taxon>Eukaryota</taxon>
        <taxon>Fungi</taxon>
        <taxon>Dikarya</taxon>
        <taxon>Basidiomycota</taxon>
        <taxon>Agaricomycotina</taxon>
        <taxon>Agaricomycetes</taxon>
        <taxon>Cantharellales</taxon>
        <taxon>Botryobasidiaceae</taxon>
        <taxon>Botryobasidium</taxon>
    </lineage>
</organism>
<dbReference type="Pfam" id="PF00172">
    <property type="entry name" value="Zn_clus"/>
    <property type="match status" value="1"/>
</dbReference>
<dbReference type="Gene3D" id="4.10.240.10">
    <property type="entry name" value="Zn(2)-C6 fungal-type DNA-binding domain"/>
    <property type="match status" value="1"/>
</dbReference>
<dbReference type="OrthoDB" id="2309723at2759"/>
<protein>
    <recommendedName>
        <fullName evidence="7">Zn(2)-C6 fungal-type domain-containing protein</fullName>
    </recommendedName>
</protein>
<evidence type="ECO:0000313" key="9">
    <source>
        <dbReference type="Proteomes" id="UP000027195"/>
    </source>
</evidence>
<keyword evidence="5" id="KW-0539">Nucleus</keyword>
<dbReference type="GO" id="GO:0003677">
    <property type="term" value="F:DNA binding"/>
    <property type="evidence" value="ECO:0007669"/>
    <property type="project" value="InterPro"/>
</dbReference>
<proteinExistence type="predicted"/>
<dbReference type="InterPro" id="IPR001138">
    <property type="entry name" value="Zn2Cys6_DnaBD"/>
</dbReference>
<sequence>MEEPPPSHTALVRGSACLICRRKKRRCDAGRPACGPCVRTGTASQCVYPSDPEEEREKWMRDRIEKLQDDIKALERNQSCASPVRVASPLLPMATASPPSCSNRSSRSGSSAHHPLRRRTIGPSPLDVPVSLRDPPVALLKQRDVPPGARDPLIETFMKMRWQCNLEWNLSKFWTTYRLPPSHPDSIHPALLDAICLIGSLYNPTPIPRCEDLFYARLQRSLVECLSNADRLYDFIRASLLAGLYCCVKKRWHASRNHLGGTIQFAVAYGLNNIDSYDMRSSIISPLLRHSRDVVEMGDLVHTWWGAFLIDCTSALLYQSPCVISQSKAVKTLWPCAFESYINGQATRAEYSGVSSLDSLDASQKITASVYNNVYAFRAKSAVMFHRAIALGSSHQDKQGDQVHDTRVAIGVASHLYETMVTYREKVCPTFSRRRNYDDDGHDGTLICAMSITHGALIRLFDIIADTDADAYQQRLATARTCLALGFETYRADPFLFHHLLILPWCASYEVLALEMDRLNKQDNNEAAVAVRLEIEILMELLKCFVGRFDNLKKKWPIQNLRRFGIHAKEILEWME</sequence>
<dbReference type="PROSITE" id="PS50048">
    <property type="entry name" value="ZN2_CY6_FUNGAL_2"/>
    <property type="match status" value="1"/>
</dbReference>
<dbReference type="CDD" id="cd12148">
    <property type="entry name" value="fungal_TF_MHR"/>
    <property type="match status" value="1"/>
</dbReference>
<dbReference type="GO" id="GO:0005634">
    <property type="term" value="C:nucleus"/>
    <property type="evidence" value="ECO:0007669"/>
    <property type="project" value="UniProtKB-SubCell"/>
</dbReference>
<evidence type="ECO:0000259" key="7">
    <source>
        <dbReference type="PROSITE" id="PS50048"/>
    </source>
</evidence>
<evidence type="ECO:0000256" key="3">
    <source>
        <dbReference type="ARBA" id="ARBA00023015"/>
    </source>
</evidence>
<dbReference type="InterPro" id="IPR050815">
    <property type="entry name" value="TF_fung"/>
</dbReference>
<dbReference type="Pfam" id="PF04082">
    <property type="entry name" value="Fungal_trans"/>
    <property type="match status" value="1"/>
</dbReference>
<dbReference type="AlphaFoldDB" id="A0A067MWG0"/>
<dbReference type="SUPFAM" id="SSF57701">
    <property type="entry name" value="Zn2/Cys6 DNA-binding domain"/>
    <property type="match status" value="1"/>
</dbReference>
<dbReference type="GO" id="GO:0000981">
    <property type="term" value="F:DNA-binding transcription factor activity, RNA polymerase II-specific"/>
    <property type="evidence" value="ECO:0007669"/>
    <property type="project" value="InterPro"/>
</dbReference>
<evidence type="ECO:0000313" key="8">
    <source>
        <dbReference type="EMBL" id="KDQ19045.1"/>
    </source>
</evidence>
<dbReference type="EMBL" id="KL198020">
    <property type="protein sequence ID" value="KDQ19045.1"/>
    <property type="molecule type" value="Genomic_DNA"/>
</dbReference>
<dbReference type="STRING" id="930990.A0A067MWG0"/>
<accession>A0A067MWG0</accession>
<dbReference type="GO" id="GO:0006351">
    <property type="term" value="P:DNA-templated transcription"/>
    <property type="evidence" value="ECO:0007669"/>
    <property type="project" value="InterPro"/>
</dbReference>
<feature type="region of interest" description="Disordered" evidence="6">
    <location>
        <begin position="91"/>
        <end position="127"/>
    </location>
</feature>
<feature type="domain" description="Zn(2)-C6 fungal-type" evidence="7">
    <location>
        <begin position="16"/>
        <end position="48"/>
    </location>
</feature>
<evidence type="ECO:0000256" key="6">
    <source>
        <dbReference type="SAM" id="MobiDB-lite"/>
    </source>
</evidence>
<gene>
    <name evidence="8" type="ORF">BOTBODRAFT_184834</name>
</gene>
<dbReference type="HOGENOM" id="CLU_022337_0_0_1"/>
<reference evidence="9" key="1">
    <citation type="journal article" date="2014" name="Proc. Natl. Acad. Sci. U.S.A.">
        <title>Extensive sampling of basidiomycete genomes demonstrates inadequacy of the white-rot/brown-rot paradigm for wood decay fungi.</title>
        <authorList>
            <person name="Riley R."/>
            <person name="Salamov A.A."/>
            <person name="Brown D.W."/>
            <person name="Nagy L.G."/>
            <person name="Floudas D."/>
            <person name="Held B.W."/>
            <person name="Levasseur A."/>
            <person name="Lombard V."/>
            <person name="Morin E."/>
            <person name="Otillar R."/>
            <person name="Lindquist E.A."/>
            <person name="Sun H."/>
            <person name="LaButti K.M."/>
            <person name="Schmutz J."/>
            <person name="Jabbour D."/>
            <person name="Luo H."/>
            <person name="Baker S.E."/>
            <person name="Pisabarro A.G."/>
            <person name="Walton J.D."/>
            <person name="Blanchette R.A."/>
            <person name="Henrissat B."/>
            <person name="Martin F."/>
            <person name="Cullen D."/>
            <person name="Hibbett D.S."/>
            <person name="Grigoriev I.V."/>
        </authorList>
    </citation>
    <scope>NUCLEOTIDE SEQUENCE [LARGE SCALE GENOMIC DNA]</scope>
    <source>
        <strain evidence="9">FD-172 SS1</strain>
    </source>
</reference>
<name>A0A067MWG0_BOTB1</name>
<dbReference type="PROSITE" id="PS00463">
    <property type="entry name" value="ZN2_CY6_FUNGAL_1"/>
    <property type="match status" value="1"/>
</dbReference>
<dbReference type="Proteomes" id="UP000027195">
    <property type="component" value="Unassembled WGS sequence"/>
</dbReference>
<evidence type="ECO:0000256" key="1">
    <source>
        <dbReference type="ARBA" id="ARBA00004123"/>
    </source>
</evidence>
<dbReference type="GO" id="GO:0008270">
    <property type="term" value="F:zinc ion binding"/>
    <property type="evidence" value="ECO:0007669"/>
    <property type="project" value="InterPro"/>
</dbReference>
<evidence type="ECO:0000256" key="4">
    <source>
        <dbReference type="ARBA" id="ARBA00023163"/>
    </source>
</evidence>
<keyword evidence="4" id="KW-0804">Transcription</keyword>
<feature type="compositionally biased region" description="Low complexity" evidence="6">
    <location>
        <begin position="97"/>
        <end position="111"/>
    </location>
</feature>